<proteinExistence type="predicted"/>
<keyword evidence="4" id="KW-1185">Reference proteome</keyword>
<reference evidence="2 5" key="2">
    <citation type="submission" date="2018-08" db="EMBL/GenBank/DDBJ databases">
        <title>Complete genome of the Arcobacter molluscorum type strain LMG 25693.</title>
        <authorList>
            <person name="Miller W.G."/>
            <person name="Yee E."/>
            <person name="Bono J.L."/>
        </authorList>
    </citation>
    <scope>NUCLEOTIDE SEQUENCE [LARGE SCALE GENOMIC DNA]</scope>
    <source>
        <strain evidence="2 5">CECT 7696</strain>
    </source>
</reference>
<feature type="transmembrane region" description="Helical" evidence="1">
    <location>
        <begin position="494"/>
        <end position="520"/>
    </location>
</feature>
<keyword evidence="1" id="KW-0472">Membrane</keyword>
<dbReference type="RefSeq" id="WP_099342753.1">
    <property type="nucleotide sequence ID" value="NZ_CP032098.1"/>
</dbReference>
<feature type="transmembrane region" description="Helical" evidence="1">
    <location>
        <begin position="97"/>
        <end position="114"/>
    </location>
</feature>
<dbReference type="EMBL" id="NXFY01000013">
    <property type="protein sequence ID" value="PHO17695.1"/>
    <property type="molecule type" value="Genomic_DNA"/>
</dbReference>
<keyword evidence="1" id="KW-0812">Transmembrane</keyword>
<gene>
    <name evidence="2" type="ORF">AMOL_1345</name>
    <name evidence="3" type="ORF">CPU12_08860</name>
</gene>
<feature type="transmembrane region" description="Helical" evidence="1">
    <location>
        <begin position="230"/>
        <end position="248"/>
    </location>
</feature>
<evidence type="ECO:0000313" key="2">
    <source>
        <dbReference type="EMBL" id="AXX92320.1"/>
    </source>
</evidence>
<organism evidence="3 4">
    <name type="scientific">Malaciobacter molluscorum LMG 25693</name>
    <dbReference type="NCBI Taxonomy" id="870501"/>
    <lineage>
        <taxon>Bacteria</taxon>
        <taxon>Pseudomonadati</taxon>
        <taxon>Campylobacterota</taxon>
        <taxon>Epsilonproteobacteria</taxon>
        <taxon>Campylobacterales</taxon>
        <taxon>Arcobacteraceae</taxon>
        <taxon>Malaciobacter</taxon>
    </lineage>
</organism>
<feature type="transmembrane region" description="Helical" evidence="1">
    <location>
        <begin position="185"/>
        <end position="210"/>
    </location>
</feature>
<feature type="transmembrane region" description="Helical" evidence="1">
    <location>
        <begin position="6"/>
        <end position="24"/>
    </location>
</feature>
<protein>
    <submittedName>
        <fullName evidence="2">Membrane protein</fullName>
    </submittedName>
</protein>
<evidence type="ECO:0000313" key="4">
    <source>
        <dbReference type="Proteomes" id="UP000221222"/>
    </source>
</evidence>
<accession>A0A2G1DGS6</accession>
<dbReference type="EMBL" id="CP032098">
    <property type="protein sequence ID" value="AXX92320.1"/>
    <property type="molecule type" value="Genomic_DNA"/>
</dbReference>
<dbReference type="Proteomes" id="UP000262712">
    <property type="component" value="Chromosome"/>
</dbReference>
<evidence type="ECO:0000313" key="3">
    <source>
        <dbReference type="EMBL" id="PHO17695.1"/>
    </source>
</evidence>
<reference evidence="3 4" key="1">
    <citation type="submission" date="2017-09" db="EMBL/GenBank/DDBJ databases">
        <title>Arcobacter canalis sp. nov., a new species isolated from a water canal contaminated with urban sewage.</title>
        <authorList>
            <person name="Perez-Cataluna A."/>
            <person name="Salas-Masso N."/>
            <person name="Figueras M.J."/>
        </authorList>
    </citation>
    <scope>NUCLEOTIDE SEQUENCE [LARGE SCALE GENOMIC DNA]</scope>
    <source>
        <strain evidence="3 4">F98-3</strain>
    </source>
</reference>
<evidence type="ECO:0000256" key="1">
    <source>
        <dbReference type="SAM" id="Phobius"/>
    </source>
</evidence>
<evidence type="ECO:0000313" key="5">
    <source>
        <dbReference type="Proteomes" id="UP000262712"/>
    </source>
</evidence>
<dbReference type="KEGG" id="amol:AMOL_1345"/>
<name>A0A2G1DGS6_9BACT</name>
<sequence>MSFINILYLLINIVILFFAIYFIIFNSKKRRLYKDSAKELSQNPNYRECTQKEKELLKKYYYINIKDEKVHSTDCVFLYPLEEDHTSSNSKFVPKRFNFNGAILICGLFFSYFYKNSKIKTFEYIVYKNNVYLVSVLFEDDNILHDLNMEDELQKKYDIDFGLVEEGKYILTGTRASLQSLLSTIVFLILLNFIDIKIDAILYVISLILIYYSFLKDKTKTFVDYKKHNLTIAIFTFINIALLLISFYDYNVMKAAIYSTFSKERTINFQKDIDTKPLEIAQRVYLSGYRLCDDYNCKKFTVLNKDLIFKKDFLIDHFFTNEDKIFFKKVKEKIDILSGSFDAYYKIDYKSVITYLNKFKKYNLESLNDFENIIKKIVKNEEFSLLLSKSKDFNKYKNAFYRFRNDLLRFESNRLRKMQKEYIDKKAKTFFVILDRQKNNSLERKYYQNDYEMMILNYNQSKRMNNIEGIIVDIKKQNGKEYAYIQTSVAKEFLIGNIIILLIIILNLLIFCFNLFIYIFTKKKKRVI</sequence>
<keyword evidence="1" id="KW-1133">Transmembrane helix</keyword>
<dbReference type="Proteomes" id="UP000221222">
    <property type="component" value="Unassembled WGS sequence"/>
</dbReference>
<dbReference type="AlphaFoldDB" id="A0A2G1DGS6"/>